<protein>
    <recommendedName>
        <fullName evidence="1">Aminoglycoside phosphotransferase domain-containing protein</fullName>
    </recommendedName>
</protein>
<evidence type="ECO:0000313" key="3">
    <source>
        <dbReference type="Proteomes" id="UP000234585"/>
    </source>
</evidence>
<dbReference type="STRING" id="41067.A0A2I2FCU0"/>
<sequence>MGWDIATVNEERLIDLCHKAEKEIGATRGLTEGDQVIQLSDHIAVKYGYGVIAVEVATQELYVPGQNLADVDLETRKDILPRIAKIAVHLGQIQAGHQRAPGPVGGGEPRGYLWGDDGANTVYNSASDLNTYMNKRLKLRNDSIDLAPHPLVLCHLDLCRRNFILKDDGVSFVLLTGDRLAFIPASLRSL</sequence>
<dbReference type="Proteomes" id="UP000234585">
    <property type="component" value="Unassembled WGS sequence"/>
</dbReference>
<dbReference type="InterPro" id="IPR011009">
    <property type="entry name" value="Kinase-like_dom_sf"/>
</dbReference>
<dbReference type="Pfam" id="PF01636">
    <property type="entry name" value="APH"/>
    <property type="match status" value="1"/>
</dbReference>
<reference evidence="2 3" key="1">
    <citation type="submission" date="2017-12" db="EMBL/GenBank/DDBJ databases">
        <authorList>
            <consortium name="DOE Joint Genome Institute"/>
            <person name="Haridas S."/>
            <person name="Kjaerbolling I."/>
            <person name="Vesth T.C."/>
            <person name="Frisvad J.C."/>
            <person name="Nybo J.L."/>
            <person name="Theobald S."/>
            <person name="Kuo A."/>
            <person name="Bowyer P."/>
            <person name="Matsuda Y."/>
            <person name="Mondo S."/>
            <person name="Lyhne E.K."/>
            <person name="Kogle M.E."/>
            <person name="Clum A."/>
            <person name="Lipzen A."/>
            <person name="Salamov A."/>
            <person name="Ngan C.Y."/>
            <person name="Daum C."/>
            <person name="Chiniquy J."/>
            <person name="Barry K."/>
            <person name="LaButti K."/>
            <person name="Simmons B.A."/>
            <person name="Magnuson J.K."/>
            <person name="Mortensen U.H."/>
            <person name="Larsen T.O."/>
            <person name="Grigoriev I.V."/>
            <person name="Baker S.E."/>
            <person name="Andersen M.R."/>
            <person name="Nordberg H.P."/>
            <person name="Cantor M.N."/>
            <person name="Hua S.X."/>
        </authorList>
    </citation>
    <scope>NUCLEOTIDE SEQUENCE [LARGE SCALE GENOMIC DNA]</scope>
    <source>
        <strain evidence="2 3">CBS 102.13</strain>
    </source>
</reference>
<evidence type="ECO:0000313" key="2">
    <source>
        <dbReference type="EMBL" id="PLB38407.1"/>
    </source>
</evidence>
<organism evidence="2 3">
    <name type="scientific">Aspergillus candidus</name>
    <dbReference type="NCBI Taxonomy" id="41067"/>
    <lineage>
        <taxon>Eukaryota</taxon>
        <taxon>Fungi</taxon>
        <taxon>Dikarya</taxon>
        <taxon>Ascomycota</taxon>
        <taxon>Pezizomycotina</taxon>
        <taxon>Eurotiomycetes</taxon>
        <taxon>Eurotiomycetidae</taxon>
        <taxon>Eurotiales</taxon>
        <taxon>Aspergillaceae</taxon>
        <taxon>Aspergillus</taxon>
        <taxon>Aspergillus subgen. Circumdati</taxon>
    </lineage>
</organism>
<dbReference type="RefSeq" id="XP_024672419.1">
    <property type="nucleotide sequence ID" value="XM_024816403.1"/>
</dbReference>
<name>A0A2I2FCU0_ASPCN</name>
<gene>
    <name evidence="2" type="ORF">BDW47DRAFT_125548</name>
</gene>
<dbReference type="OrthoDB" id="3250044at2759"/>
<dbReference type="InterPro" id="IPR002575">
    <property type="entry name" value="Aminoglycoside_PTrfase"/>
</dbReference>
<evidence type="ECO:0000259" key="1">
    <source>
        <dbReference type="Pfam" id="PF01636"/>
    </source>
</evidence>
<dbReference type="EMBL" id="KZ559136">
    <property type="protein sequence ID" value="PLB38407.1"/>
    <property type="molecule type" value="Genomic_DNA"/>
</dbReference>
<dbReference type="GeneID" id="36523563"/>
<feature type="domain" description="Aminoglycoside phosphotransferase" evidence="1">
    <location>
        <begin position="62"/>
        <end position="170"/>
    </location>
</feature>
<accession>A0A2I2FCU0</accession>
<dbReference type="SUPFAM" id="SSF56112">
    <property type="entry name" value="Protein kinase-like (PK-like)"/>
    <property type="match status" value="1"/>
</dbReference>
<dbReference type="AlphaFoldDB" id="A0A2I2FCU0"/>
<keyword evidence="3" id="KW-1185">Reference proteome</keyword>
<proteinExistence type="predicted"/>